<dbReference type="EMBL" id="JACGWL010000014">
    <property type="protein sequence ID" value="KAK4388411.1"/>
    <property type="molecule type" value="Genomic_DNA"/>
</dbReference>
<keyword evidence="1" id="KW-0472">Membrane</keyword>
<evidence type="ECO:0000313" key="3">
    <source>
        <dbReference type="Proteomes" id="UP001289374"/>
    </source>
</evidence>
<dbReference type="AlphaFoldDB" id="A0AAE1W7Y5"/>
<reference evidence="2" key="2">
    <citation type="journal article" date="2024" name="Plant">
        <title>Genomic evolution and insights into agronomic trait innovations of Sesamum species.</title>
        <authorList>
            <person name="Miao H."/>
            <person name="Wang L."/>
            <person name="Qu L."/>
            <person name="Liu H."/>
            <person name="Sun Y."/>
            <person name="Le M."/>
            <person name="Wang Q."/>
            <person name="Wei S."/>
            <person name="Zheng Y."/>
            <person name="Lin W."/>
            <person name="Duan Y."/>
            <person name="Cao H."/>
            <person name="Xiong S."/>
            <person name="Wang X."/>
            <person name="Wei L."/>
            <person name="Li C."/>
            <person name="Ma Q."/>
            <person name="Ju M."/>
            <person name="Zhao R."/>
            <person name="Li G."/>
            <person name="Mu C."/>
            <person name="Tian Q."/>
            <person name="Mei H."/>
            <person name="Zhang T."/>
            <person name="Gao T."/>
            <person name="Zhang H."/>
        </authorList>
    </citation>
    <scope>NUCLEOTIDE SEQUENCE</scope>
    <source>
        <strain evidence="2">K16</strain>
    </source>
</reference>
<protein>
    <submittedName>
        <fullName evidence="2">Uncharacterized protein</fullName>
    </submittedName>
</protein>
<dbReference type="PANTHER" id="PTHR35748">
    <property type="entry name" value="OS05G0358400 PROTEIN"/>
    <property type="match status" value="1"/>
</dbReference>
<gene>
    <name evidence="2" type="ORF">Sango_2447700</name>
</gene>
<reference evidence="2" key="1">
    <citation type="submission" date="2020-06" db="EMBL/GenBank/DDBJ databases">
        <authorList>
            <person name="Li T."/>
            <person name="Hu X."/>
            <person name="Zhang T."/>
            <person name="Song X."/>
            <person name="Zhang H."/>
            <person name="Dai N."/>
            <person name="Sheng W."/>
            <person name="Hou X."/>
            <person name="Wei L."/>
        </authorList>
    </citation>
    <scope>NUCLEOTIDE SEQUENCE</scope>
    <source>
        <strain evidence="2">K16</strain>
        <tissue evidence="2">Leaf</tissue>
    </source>
</reference>
<keyword evidence="1" id="KW-0812">Transmembrane</keyword>
<keyword evidence="1" id="KW-1133">Transmembrane helix</keyword>
<keyword evidence="3" id="KW-1185">Reference proteome</keyword>
<organism evidence="2 3">
    <name type="scientific">Sesamum angolense</name>
    <dbReference type="NCBI Taxonomy" id="2727404"/>
    <lineage>
        <taxon>Eukaryota</taxon>
        <taxon>Viridiplantae</taxon>
        <taxon>Streptophyta</taxon>
        <taxon>Embryophyta</taxon>
        <taxon>Tracheophyta</taxon>
        <taxon>Spermatophyta</taxon>
        <taxon>Magnoliopsida</taxon>
        <taxon>eudicotyledons</taxon>
        <taxon>Gunneridae</taxon>
        <taxon>Pentapetalae</taxon>
        <taxon>asterids</taxon>
        <taxon>lamiids</taxon>
        <taxon>Lamiales</taxon>
        <taxon>Pedaliaceae</taxon>
        <taxon>Sesamum</taxon>
    </lineage>
</organism>
<evidence type="ECO:0000256" key="1">
    <source>
        <dbReference type="SAM" id="Phobius"/>
    </source>
</evidence>
<dbReference type="Proteomes" id="UP001289374">
    <property type="component" value="Unassembled WGS sequence"/>
</dbReference>
<sequence>MAPVTVTVSSASTPTLLPHFPFLPRASRLFFSHVSFTCPRPLISPPPLAAPQSRRRTSAMSIGDSLQQPAPLPPLPPIHCLSSSKMTPISIESSPLMDYFLYAALVLFSLVSSIVAYPYLFRNSKERSARSTFPDLINFRVAKLNGFRRVFAHVAPIFFERGIAKPETKEISSLSVEPCESETLVVTTFEIPRSEIPSFIEREHEFRFLAVIPETFNGLLYTTPSVLCARYSDEEYFLNRCKGSKEIFFQRYGRHGIDKIWVDDILPCRVYLRHCVLASKNLSDTTYNNFLDHTFLGDRKTTIREYLATTGSGIMEEEPPEELKYRYGG</sequence>
<accession>A0AAE1W7Y5</accession>
<evidence type="ECO:0000313" key="2">
    <source>
        <dbReference type="EMBL" id="KAK4388411.1"/>
    </source>
</evidence>
<dbReference type="PANTHER" id="PTHR35748:SF1">
    <property type="entry name" value="OS05G0358400 PROTEIN"/>
    <property type="match status" value="1"/>
</dbReference>
<name>A0AAE1W7Y5_9LAMI</name>
<proteinExistence type="predicted"/>
<feature type="transmembrane region" description="Helical" evidence="1">
    <location>
        <begin position="99"/>
        <end position="120"/>
    </location>
</feature>
<comment type="caution">
    <text evidence="2">The sequence shown here is derived from an EMBL/GenBank/DDBJ whole genome shotgun (WGS) entry which is preliminary data.</text>
</comment>